<keyword evidence="2" id="KW-1185">Reference proteome</keyword>
<dbReference type="EMBL" id="KN829708">
    <property type="protein sequence ID" value="KIK73477.1"/>
    <property type="molecule type" value="Genomic_DNA"/>
</dbReference>
<organism evidence="1 2">
    <name type="scientific">Paxillus rubicundulus Ve08.2h10</name>
    <dbReference type="NCBI Taxonomy" id="930991"/>
    <lineage>
        <taxon>Eukaryota</taxon>
        <taxon>Fungi</taxon>
        <taxon>Dikarya</taxon>
        <taxon>Basidiomycota</taxon>
        <taxon>Agaricomycotina</taxon>
        <taxon>Agaricomycetes</taxon>
        <taxon>Agaricomycetidae</taxon>
        <taxon>Boletales</taxon>
        <taxon>Paxilineae</taxon>
        <taxon>Paxillaceae</taxon>
        <taxon>Paxillus</taxon>
    </lineage>
</organism>
<dbReference type="InParanoid" id="A0A0D0BPM9"/>
<gene>
    <name evidence="1" type="ORF">PAXRUDRAFT_178340</name>
</gene>
<protein>
    <submittedName>
        <fullName evidence="1">Uncharacterized protein</fullName>
    </submittedName>
</protein>
<sequence length="175" mass="19916">QGHHFKQWTGVNSKGLIKVYIAAIEGYVPQPIVWASWAFLKSCYLVQCDILTEDTLNMIQDALDCFHHYHKAFRPEIMAMFSLPRQHSMKCYTDLTCLFGAPNGLCLSITESKDIKAVKEPYWRSNHHNALGQMLLTKQCVDKLARSCVDCHEHGMLDRPCVSAVLCTLSRSNKI</sequence>
<evidence type="ECO:0000313" key="1">
    <source>
        <dbReference type="EMBL" id="KIK73477.1"/>
    </source>
</evidence>
<dbReference type="HOGENOM" id="CLU_006344_6_1_1"/>
<reference evidence="1 2" key="1">
    <citation type="submission" date="2014-04" db="EMBL/GenBank/DDBJ databases">
        <authorList>
            <consortium name="DOE Joint Genome Institute"/>
            <person name="Kuo A."/>
            <person name="Kohler A."/>
            <person name="Jargeat P."/>
            <person name="Nagy L.G."/>
            <person name="Floudas D."/>
            <person name="Copeland A."/>
            <person name="Barry K.W."/>
            <person name="Cichocki N."/>
            <person name="Veneault-Fourrey C."/>
            <person name="LaButti K."/>
            <person name="Lindquist E.A."/>
            <person name="Lipzen A."/>
            <person name="Lundell T."/>
            <person name="Morin E."/>
            <person name="Murat C."/>
            <person name="Sun H."/>
            <person name="Tunlid A."/>
            <person name="Henrissat B."/>
            <person name="Grigoriev I.V."/>
            <person name="Hibbett D.S."/>
            <person name="Martin F."/>
            <person name="Nordberg H.P."/>
            <person name="Cantor M.N."/>
            <person name="Hua S.X."/>
        </authorList>
    </citation>
    <scope>NUCLEOTIDE SEQUENCE [LARGE SCALE GENOMIC DNA]</scope>
    <source>
        <strain evidence="1 2">Ve08.2h10</strain>
    </source>
</reference>
<dbReference type="Proteomes" id="UP000054538">
    <property type="component" value="Unassembled WGS sequence"/>
</dbReference>
<dbReference type="AlphaFoldDB" id="A0A0D0BPM9"/>
<name>A0A0D0BPM9_9AGAM</name>
<dbReference type="STRING" id="930991.A0A0D0BPM9"/>
<proteinExistence type="predicted"/>
<reference evidence="2" key="2">
    <citation type="submission" date="2015-01" db="EMBL/GenBank/DDBJ databases">
        <title>Evolutionary Origins and Diversification of the Mycorrhizal Mutualists.</title>
        <authorList>
            <consortium name="DOE Joint Genome Institute"/>
            <consortium name="Mycorrhizal Genomics Consortium"/>
            <person name="Kohler A."/>
            <person name="Kuo A."/>
            <person name="Nagy L.G."/>
            <person name="Floudas D."/>
            <person name="Copeland A."/>
            <person name="Barry K.W."/>
            <person name="Cichocki N."/>
            <person name="Veneault-Fourrey C."/>
            <person name="LaButti K."/>
            <person name="Lindquist E.A."/>
            <person name="Lipzen A."/>
            <person name="Lundell T."/>
            <person name="Morin E."/>
            <person name="Murat C."/>
            <person name="Riley R."/>
            <person name="Ohm R."/>
            <person name="Sun H."/>
            <person name="Tunlid A."/>
            <person name="Henrissat B."/>
            <person name="Grigoriev I.V."/>
            <person name="Hibbett D.S."/>
            <person name="Martin F."/>
        </authorList>
    </citation>
    <scope>NUCLEOTIDE SEQUENCE [LARGE SCALE GENOMIC DNA]</scope>
    <source>
        <strain evidence="2">Ve08.2h10</strain>
    </source>
</reference>
<feature type="non-terminal residue" evidence="1">
    <location>
        <position position="175"/>
    </location>
</feature>
<evidence type="ECO:0000313" key="2">
    <source>
        <dbReference type="Proteomes" id="UP000054538"/>
    </source>
</evidence>
<accession>A0A0D0BPM9</accession>